<reference evidence="2 3" key="1">
    <citation type="submission" date="2018-02" db="EMBL/GenBank/DDBJ databases">
        <title>Draft genome of wild Prunus yedoensis var. nudiflora.</title>
        <authorList>
            <person name="Baek S."/>
            <person name="Kim J.-H."/>
            <person name="Choi K."/>
            <person name="Kim G.-B."/>
            <person name="Cho A."/>
            <person name="Jang H."/>
            <person name="Shin C.-H."/>
            <person name="Yu H.-J."/>
            <person name="Mun J.-H."/>
        </authorList>
    </citation>
    <scope>NUCLEOTIDE SEQUENCE [LARGE SCALE GENOMIC DNA]</scope>
    <source>
        <strain evidence="3">cv. Jeju island</strain>
        <tissue evidence="2">Leaf</tissue>
    </source>
</reference>
<protein>
    <submittedName>
        <fullName evidence="2">Uncharacterized protein</fullName>
    </submittedName>
</protein>
<accession>A0A314XSF3</accession>
<comment type="caution">
    <text evidence="2">The sequence shown here is derived from an EMBL/GenBank/DDBJ whole genome shotgun (WGS) entry which is preliminary data.</text>
</comment>
<dbReference type="AlphaFoldDB" id="A0A314XSF3"/>
<dbReference type="EMBL" id="PJQY01001958">
    <property type="protein sequence ID" value="PQP97864.1"/>
    <property type="molecule type" value="Genomic_DNA"/>
</dbReference>
<dbReference type="Proteomes" id="UP000250321">
    <property type="component" value="Unassembled WGS sequence"/>
</dbReference>
<proteinExistence type="predicted"/>
<feature type="region of interest" description="Disordered" evidence="1">
    <location>
        <begin position="1"/>
        <end position="57"/>
    </location>
</feature>
<evidence type="ECO:0000313" key="2">
    <source>
        <dbReference type="EMBL" id="PQP97864.1"/>
    </source>
</evidence>
<name>A0A314XSF3_PRUYE</name>
<keyword evidence="3" id="KW-1185">Reference proteome</keyword>
<evidence type="ECO:0000256" key="1">
    <source>
        <dbReference type="SAM" id="MobiDB-lite"/>
    </source>
</evidence>
<organism evidence="2 3">
    <name type="scientific">Prunus yedoensis var. nudiflora</name>
    <dbReference type="NCBI Taxonomy" id="2094558"/>
    <lineage>
        <taxon>Eukaryota</taxon>
        <taxon>Viridiplantae</taxon>
        <taxon>Streptophyta</taxon>
        <taxon>Embryophyta</taxon>
        <taxon>Tracheophyta</taxon>
        <taxon>Spermatophyta</taxon>
        <taxon>Magnoliopsida</taxon>
        <taxon>eudicotyledons</taxon>
        <taxon>Gunneridae</taxon>
        <taxon>Pentapetalae</taxon>
        <taxon>rosids</taxon>
        <taxon>fabids</taxon>
        <taxon>Rosales</taxon>
        <taxon>Rosaceae</taxon>
        <taxon>Amygdaloideae</taxon>
        <taxon>Amygdaleae</taxon>
        <taxon>Prunus</taxon>
    </lineage>
</organism>
<evidence type="ECO:0000313" key="3">
    <source>
        <dbReference type="Proteomes" id="UP000250321"/>
    </source>
</evidence>
<sequence length="168" mass="18560">MGDRHTHPVRIGTQSPAASDSSHNSTTSTISTQISSTNHRSRPMGPHVNALQSPGGNIRTHEWLTTGNDRRHTNTLPPVQDATPETHRRVLPSWFYPGRTSTYPVNLVSEDADRTYEAQPDDSSIVCFDDAYAPACNIGNRPYKNPHSVLNKNRSVIVEILSSSDDED</sequence>
<gene>
    <name evidence="2" type="ORF">Pyn_37973</name>
</gene>
<feature type="compositionally biased region" description="Low complexity" evidence="1">
    <location>
        <begin position="19"/>
        <end position="38"/>
    </location>
</feature>